<dbReference type="InterPro" id="IPR045679">
    <property type="entry name" value="DUF6199"/>
</dbReference>
<dbReference type="KEGG" id="pbk:Back11_10560"/>
<reference evidence="2 3" key="1">
    <citation type="submission" date="2018-11" db="EMBL/GenBank/DDBJ databases">
        <title>Complete genome sequence of Paenibacillus baekrokdamisoli strain KCTC 33723.</title>
        <authorList>
            <person name="Kang S.W."/>
            <person name="Lee K.C."/>
            <person name="Kim K.K."/>
            <person name="Kim J.S."/>
            <person name="Kim D.S."/>
            <person name="Ko S.H."/>
            <person name="Yang S.H."/>
            <person name="Lee J.S."/>
        </authorList>
    </citation>
    <scope>NUCLEOTIDE SEQUENCE [LARGE SCALE GENOMIC DNA]</scope>
    <source>
        <strain evidence="2 3">KCTC 33723</strain>
    </source>
</reference>
<dbReference type="Proteomes" id="UP000275368">
    <property type="component" value="Chromosome"/>
</dbReference>
<evidence type="ECO:0000313" key="2">
    <source>
        <dbReference type="EMBL" id="BBH19711.1"/>
    </source>
</evidence>
<evidence type="ECO:0000313" key="3">
    <source>
        <dbReference type="Proteomes" id="UP000275368"/>
    </source>
</evidence>
<dbReference type="AlphaFoldDB" id="A0A3G9J1J1"/>
<dbReference type="RefSeq" id="WP_125654247.1">
    <property type="nucleotide sequence ID" value="NZ_AP019308.1"/>
</dbReference>
<dbReference type="EMBL" id="AP019308">
    <property type="protein sequence ID" value="BBH19711.1"/>
    <property type="molecule type" value="Genomic_DNA"/>
</dbReference>
<name>A0A3G9J1J1_9BACL</name>
<accession>A0A3G9J1J1</accession>
<proteinExistence type="predicted"/>
<keyword evidence="3" id="KW-1185">Reference proteome</keyword>
<evidence type="ECO:0000259" key="1">
    <source>
        <dbReference type="Pfam" id="PF19701"/>
    </source>
</evidence>
<gene>
    <name evidence="2" type="ORF">Back11_10560</name>
</gene>
<organism evidence="2 3">
    <name type="scientific">Paenibacillus baekrokdamisoli</name>
    <dbReference type="NCBI Taxonomy" id="1712516"/>
    <lineage>
        <taxon>Bacteria</taxon>
        <taxon>Bacillati</taxon>
        <taxon>Bacillota</taxon>
        <taxon>Bacilli</taxon>
        <taxon>Bacillales</taxon>
        <taxon>Paenibacillaceae</taxon>
        <taxon>Paenibacillus</taxon>
    </lineage>
</organism>
<protein>
    <recommendedName>
        <fullName evidence="1">DUF6199 domain-containing protein</fullName>
    </recommendedName>
</protein>
<feature type="domain" description="DUF6199" evidence="1">
    <location>
        <begin position="6"/>
        <end position="63"/>
    </location>
</feature>
<dbReference type="OrthoDB" id="2088419at2"/>
<dbReference type="Pfam" id="PF19701">
    <property type="entry name" value="DUF6199"/>
    <property type="match status" value="1"/>
</dbReference>
<sequence>MVFFAALLFFVPGLLGIFFPTLGWYIRYGWMVDGDSEPSDAFIFMSRLGGFIAIILGFAVLFSGGSILNFN</sequence>